<dbReference type="Gene3D" id="3.30.2090.10">
    <property type="entry name" value="Multidrug efflux transporter AcrB TolC docking domain, DN and DC subdomains"/>
    <property type="match status" value="1"/>
</dbReference>
<evidence type="ECO:0000256" key="1">
    <source>
        <dbReference type="SAM" id="Coils"/>
    </source>
</evidence>
<proteinExistence type="predicted"/>
<dbReference type="GO" id="GO:0042910">
    <property type="term" value="F:xenobiotic transmembrane transporter activity"/>
    <property type="evidence" value="ECO:0007669"/>
    <property type="project" value="TreeGrafter"/>
</dbReference>
<dbReference type="Gene3D" id="1.20.1640.10">
    <property type="entry name" value="Multidrug efflux transporter AcrB transmembrane domain"/>
    <property type="match status" value="1"/>
</dbReference>
<sequence>ETAYHGLLELKTTYDELTSEQSQLTQKLEQLSKFNEQYQEIVRKMNDALPDSEEYKALQQQIDELNKVLEPYGIKAPDIAKTMQTVQNSINKSAEAIQNVEISLKKLGTSGDAINSALSEMSEKISQINSGIAQLDNAISGLDDKSVSVDSAIALISQQQSSADFKMSSAMSTLTSKQSELNSALTQLSSAEKQIETSEKELADKKKEAKSKADVSNTVTLDTISSILTAQNFSMPAGYVTDDDNNKFMVRVGDKVNDEKEMKSLVLFDTGIDGIGVIHLKDVADVFVADNSDETFARINGNPGIVLSFSKSSNTASSTVCENINSKLDSLSKEVDGLHFTNLYNEGDYINLVINNVLQNLLMGAVLAIIILFLFLRDIKPTLIVACSIPISVVFAIVLMYFSGVTLNMISLSGLAIGVGMLVDNSVVV</sequence>
<keyword evidence="1" id="KW-0175">Coiled coil</keyword>
<comment type="caution">
    <text evidence="3">The sequence shown here is derived from an EMBL/GenBank/DDBJ whole genome shotgun (WGS) entry which is preliminary data.</text>
</comment>
<dbReference type="InterPro" id="IPR027463">
    <property type="entry name" value="AcrB_DN_DC_subdom"/>
</dbReference>
<dbReference type="GO" id="GO:0005886">
    <property type="term" value="C:plasma membrane"/>
    <property type="evidence" value="ECO:0007669"/>
    <property type="project" value="TreeGrafter"/>
</dbReference>
<keyword evidence="2" id="KW-1133">Transmembrane helix</keyword>
<feature type="transmembrane region" description="Helical" evidence="2">
    <location>
        <begin position="383"/>
        <end position="403"/>
    </location>
</feature>
<dbReference type="Gene3D" id="1.20.5.170">
    <property type="match status" value="1"/>
</dbReference>
<feature type="transmembrane region" description="Helical" evidence="2">
    <location>
        <begin position="357"/>
        <end position="376"/>
    </location>
</feature>
<evidence type="ECO:0000313" key="3">
    <source>
        <dbReference type="EMBL" id="EKC79139.1"/>
    </source>
</evidence>
<dbReference type="InterPro" id="IPR001036">
    <property type="entry name" value="Acrflvin-R"/>
</dbReference>
<name>K1UGJ4_9ZZZZ</name>
<dbReference type="PANTHER" id="PTHR32063:SF0">
    <property type="entry name" value="SWARMING MOTILITY PROTEIN SWRC"/>
    <property type="match status" value="1"/>
</dbReference>
<reference evidence="3" key="1">
    <citation type="journal article" date="2013" name="Environ. Microbiol.">
        <title>Microbiota from the distal guts of lean and obese adolescents exhibit partial functional redundancy besides clear differences in community structure.</title>
        <authorList>
            <person name="Ferrer M."/>
            <person name="Ruiz A."/>
            <person name="Lanza F."/>
            <person name="Haange S.B."/>
            <person name="Oberbach A."/>
            <person name="Till H."/>
            <person name="Bargiela R."/>
            <person name="Campoy C."/>
            <person name="Segura M.T."/>
            <person name="Richter M."/>
            <person name="von Bergen M."/>
            <person name="Seifert J."/>
            <person name="Suarez A."/>
        </authorList>
    </citation>
    <scope>NUCLEOTIDE SEQUENCE</scope>
</reference>
<dbReference type="EMBL" id="AJWY01001868">
    <property type="protein sequence ID" value="EKC79139.1"/>
    <property type="molecule type" value="Genomic_DNA"/>
</dbReference>
<dbReference type="AlphaFoldDB" id="K1UGJ4"/>
<dbReference type="Gene3D" id="3.30.70.1320">
    <property type="entry name" value="Multidrug efflux transporter AcrB pore domain like"/>
    <property type="match status" value="1"/>
</dbReference>
<accession>K1UGJ4</accession>
<protein>
    <submittedName>
        <fullName evidence="3">Cation/multidrug efflux pump</fullName>
    </submittedName>
</protein>
<feature type="coiled-coil region" evidence="1">
    <location>
        <begin position="174"/>
        <end position="208"/>
    </location>
</feature>
<dbReference type="PANTHER" id="PTHR32063">
    <property type="match status" value="1"/>
</dbReference>
<keyword evidence="2" id="KW-0812">Transmembrane</keyword>
<dbReference type="SUPFAM" id="SSF82866">
    <property type="entry name" value="Multidrug efflux transporter AcrB transmembrane domain"/>
    <property type="match status" value="1"/>
</dbReference>
<feature type="non-terminal residue" evidence="3">
    <location>
        <position position="429"/>
    </location>
</feature>
<gene>
    <name evidence="3" type="ORF">LEA_02760</name>
</gene>
<keyword evidence="2" id="KW-0472">Membrane</keyword>
<dbReference type="PRINTS" id="PR00702">
    <property type="entry name" value="ACRIFLAVINRP"/>
</dbReference>
<organism evidence="3">
    <name type="scientific">human gut metagenome</name>
    <dbReference type="NCBI Taxonomy" id="408170"/>
    <lineage>
        <taxon>unclassified sequences</taxon>
        <taxon>metagenomes</taxon>
        <taxon>organismal metagenomes</taxon>
    </lineage>
</organism>
<feature type="non-terminal residue" evidence="3">
    <location>
        <position position="1"/>
    </location>
</feature>
<feature type="coiled-coil region" evidence="1">
    <location>
        <begin position="7"/>
        <end position="34"/>
    </location>
</feature>
<evidence type="ECO:0000256" key="2">
    <source>
        <dbReference type="SAM" id="Phobius"/>
    </source>
</evidence>
<dbReference type="Pfam" id="PF00873">
    <property type="entry name" value="ACR_tran"/>
    <property type="match status" value="1"/>
</dbReference>